<evidence type="ECO:0000256" key="2">
    <source>
        <dbReference type="ARBA" id="ARBA00022603"/>
    </source>
</evidence>
<dbReference type="GO" id="GO:0008757">
    <property type="term" value="F:S-adenosylmethionine-dependent methyltransferase activity"/>
    <property type="evidence" value="ECO:0007669"/>
    <property type="project" value="InterPro"/>
</dbReference>
<keyword evidence="3" id="KW-0808">Transferase</keyword>
<evidence type="ECO:0000256" key="3">
    <source>
        <dbReference type="ARBA" id="ARBA00022679"/>
    </source>
</evidence>
<dbReference type="CDD" id="cd02440">
    <property type="entry name" value="AdoMet_MTases"/>
    <property type="match status" value="1"/>
</dbReference>
<dbReference type="InterPro" id="IPR029063">
    <property type="entry name" value="SAM-dependent_MTases_sf"/>
</dbReference>
<keyword evidence="6" id="KW-1185">Reference proteome</keyword>
<comment type="caution">
    <text evidence="5">The sequence shown here is derived from an EMBL/GenBank/DDBJ whole genome shotgun (WGS) entry which is preliminary data.</text>
</comment>
<dbReference type="AlphaFoldDB" id="A0A9P4JVP1"/>
<comment type="similarity">
    <text evidence="1">Belongs to the methyltransferase superfamily.</text>
</comment>
<dbReference type="InterPro" id="IPR051052">
    <property type="entry name" value="Diverse_substrate_MTase"/>
</dbReference>
<evidence type="ECO:0000313" key="6">
    <source>
        <dbReference type="Proteomes" id="UP000799536"/>
    </source>
</evidence>
<dbReference type="GO" id="GO:0032259">
    <property type="term" value="P:methylation"/>
    <property type="evidence" value="ECO:0007669"/>
    <property type="project" value="UniProtKB-KW"/>
</dbReference>
<keyword evidence="2" id="KW-0489">Methyltransferase</keyword>
<sequence length="335" mass="38006">MASLDPKTKSTYATTDWVHYRQGRPSYPKSLTDIIYTYRRRHPNTCWTRLVDIGAGSGVASTSFLPDFKIIHISDPSSSNTEQSRSFLPNWAEKHGIQDVQFEYSEATGEEAYLKTGEGEADLAICATAAHFIEPDGLVESIARMLRKGGTLAVFSYWMPNFPGRSRKFHDIFSKTWDDLVLKPLQENDGGEDLSNTRLAKVVERRMSGNGVLDSVPLPEELFEDATRVYINARSGKIAMTDLFAKYKPRNISRVKEGEKIVHYETGKDKEAEGWEFEVDGKWLRNFVNTIRPNKIEGDEAEEAFAEWETAIKEECPDGTFKVLWPAYLVLATRK</sequence>
<evidence type="ECO:0000256" key="1">
    <source>
        <dbReference type="ARBA" id="ARBA00008361"/>
    </source>
</evidence>
<gene>
    <name evidence="5" type="ORF">GQ43DRAFT_438278</name>
</gene>
<evidence type="ECO:0000313" key="5">
    <source>
        <dbReference type="EMBL" id="KAF2204079.1"/>
    </source>
</evidence>
<dbReference type="PANTHER" id="PTHR44942">
    <property type="entry name" value="METHYLTRANSF_11 DOMAIN-CONTAINING PROTEIN"/>
    <property type="match status" value="1"/>
</dbReference>
<organism evidence="5 6">
    <name type="scientific">Delitschia confertaspora ATCC 74209</name>
    <dbReference type="NCBI Taxonomy" id="1513339"/>
    <lineage>
        <taxon>Eukaryota</taxon>
        <taxon>Fungi</taxon>
        <taxon>Dikarya</taxon>
        <taxon>Ascomycota</taxon>
        <taxon>Pezizomycotina</taxon>
        <taxon>Dothideomycetes</taxon>
        <taxon>Pleosporomycetidae</taxon>
        <taxon>Pleosporales</taxon>
        <taxon>Delitschiaceae</taxon>
        <taxon>Delitschia</taxon>
    </lineage>
</organism>
<proteinExistence type="inferred from homology"/>
<dbReference type="Proteomes" id="UP000799536">
    <property type="component" value="Unassembled WGS sequence"/>
</dbReference>
<dbReference type="OrthoDB" id="10027013at2759"/>
<dbReference type="InterPro" id="IPR013216">
    <property type="entry name" value="Methyltransf_11"/>
</dbReference>
<dbReference type="SUPFAM" id="SSF53335">
    <property type="entry name" value="S-adenosyl-L-methionine-dependent methyltransferases"/>
    <property type="match status" value="1"/>
</dbReference>
<dbReference type="PANTHER" id="PTHR44942:SF4">
    <property type="entry name" value="METHYLTRANSFERASE TYPE 11 DOMAIN-CONTAINING PROTEIN"/>
    <property type="match status" value="1"/>
</dbReference>
<dbReference type="Gene3D" id="3.40.50.150">
    <property type="entry name" value="Vaccinia Virus protein VP39"/>
    <property type="match status" value="1"/>
</dbReference>
<evidence type="ECO:0000259" key="4">
    <source>
        <dbReference type="Pfam" id="PF08241"/>
    </source>
</evidence>
<accession>A0A9P4JVP1</accession>
<name>A0A9P4JVP1_9PLEO</name>
<feature type="domain" description="Methyltransferase type 11" evidence="4">
    <location>
        <begin position="51"/>
        <end position="153"/>
    </location>
</feature>
<reference evidence="5" key="1">
    <citation type="journal article" date="2020" name="Stud. Mycol.">
        <title>101 Dothideomycetes genomes: a test case for predicting lifestyles and emergence of pathogens.</title>
        <authorList>
            <person name="Haridas S."/>
            <person name="Albert R."/>
            <person name="Binder M."/>
            <person name="Bloem J."/>
            <person name="Labutti K."/>
            <person name="Salamov A."/>
            <person name="Andreopoulos B."/>
            <person name="Baker S."/>
            <person name="Barry K."/>
            <person name="Bills G."/>
            <person name="Bluhm B."/>
            <person name="Cannon C."/>
            <person name="Castanera R."/>
            <person name="Culley D."/>
            <person name="Daum C."/>
            <person name="Ezra D."/>
            <person name="Gonzalez J."/>
            <person name="Henrissat B."/>
            <person name="Kuo A."/>
            <person name="Liang C."/>
            <person name="Lipzen A."/>
            <person name="Lutzoni F."/>
            <person name="Magnuson J."/>
            <person name="Mondo S."/>
            <person name="Nolan M."/>
            <person name="Ohm R."/>
            <person name="Pangilinan J."/>
            <person name="Park H.-J."/>
            <person name="Ramirez L."/>
            <person name="Alfaro M."/>
            <person name="Sun H."/>
            <person name="Tritt A."/>
            <person name="Yoshinaga Y."/>
            <person name="Zwiers L.-H."/>
            <person name="Turgeon B."/>
            <person name="Goodwin S."/>
            <person name="Spatafora J."/>
            <person name="Crous P."/>
            <person name="Grigoriev I."/>
        </authorList>
    </citation>
    <scope>NUCLEOTIDE SEQUENCE</scope>
    <source>
        <strain evidence="5">ATCC 74209</strain>
    </source>
</reference>
<protein>
    <recommendedName>
        <fullName evidence="4">Methyltransferase type 11 domain-containing protein</fullName>
    </recommendedName>
</protein>
<dbReference type="EMBL" id="ML993885">
    <property type="protein sequence ID" value="KAF2204079.1"/>
    <property type="molecule type" value="Genomic_DNA"/>
</dbReference>
<dbReference type="Pfam" id="PF08241">
    <property type="entry name" value="Methyltransf_11"/>
    <property type="match status" value="1"/>
</dbReference>